<dbReference type="PANTHER" id="PTHR23122">
    <property type="entry name" value="MEMBRANE-ASSOCIATED GUANYLATE KINASE MAGUK"/>
    <property type="match status" value="1"/>
</dbReference>
<dbReference type="SMART" id="SM00228">
    <property type="entry name" value="PDZ"/>
    <property type="match status" value="1"/>
</dbReference>
<feature type="compositionally biased region" description="Low complexity" evidence="4">
    <location>
        <begin position="378"/>
        <end position="396"/>
    </location>
</feature>
<dbReference type="InterPro" id="IPR008144">
    <property type="entry name" value="Guanylate_kin-like_dom"/>
</dbReference>
<dbReference type="CDD" id="cd11862">
    <property type="entry name" value="SH3_MPP"/>
    <property type="match status" value="1"/>
</dbReference>
<dbReference type="PROSITE" id="PS50106">
    <property type="entry name" value="PDZ"/>
    <property type="match status" value="1"/>
</dbReference>
<proteinExistence type="inferred from homology"/>
<evidence type="ECO:0000313" key="8">
    <source>
        <dbReference type="EMBL" id="CDS23156.1"/>
    </source>
</evidence>
<dbReference type="SMART" id="SM00326">
    <property type="entry name" value="SH3"/>
    <property type="match status" value="1"/>
</dbReference>
<feature type="region of interest" description="Disordered" evidence="4">
    <location>
        <begin position="377"/>
        <end position="398"/>
    </location>
</feature>
<dbReference type="Gene3D" id="2.30.42.10">
    <property type="match status" value="1"/>
</dbReference>
<dbReference type="SUPFAM" id="SSF52540">
    <property type="entry name" value="P-loop containing nucleoside triphosphate hydrolases"/>
    <property type="match status" value="1"/>
</dbReference>
<dbReference type="SMART" id="SM00072">
    <property type="entry name" value="GuKc"/>
    <property type="match status" value="1"/>
</dbReference>
<evidence type="ECO:0000259" key="6">
    <source>
        <dbReference type="PROSITE" id="PS50052"/>
    </source>
</evidence>
<feature type="compositionally biased region" description="Acidic residues" evidence="4">
    <location>
        <begin position="330"/>
        <end position="341"/>
    </location>
</feature>
<protein>
    <submittedName>
        <fullName evidence="8 10">55 kDa erythrocyte membrane protein</fullName>
    </submittedName>
</protein>
<dbReference type="InterPro" id="IPR008145">
    <property type="entry name" value="GK/Ca_channel_bsu"/>
</dbReference>
<dbReference type="SUPFAM" id="SSF50156">
    <property type="entry name" value="PDZ domain-like"/>
    <property type="match status" value="1"/>
</dbReference>
<dbReference type="InterPro" id="IPR001478">
    <property type="entry name" value="PDZ"/>
</dbReference>
<evidence type="ECO:0000256" key="1">
    <source>
        <dbReference type="ARBA" id="ARBA00007014"/>
    </source>
</evidence>
<reference evidence="10" key="3">
    <citation type="submission" date="2020-10" db="UniProtKB">
        <authorList>
            <consortium name="WormBaseParasite"/>
        </authorList>
    </citation>
    <scope>IDENTIFICATION</scope>
</reference>
<evidence type="ECO:0000256" key="3">
    <source>
        <dbReference type="PROSITE-ProRule" id="PRU00192"/>
    </source>
</evidence>
<feature type="domain" description="Guanylate kinase-like" evidence="6">
    <location>
        <begin position="429"/>
        <end position="608"/>
    </location>
</feature>
<feature type="domain" description="SH3" evidence="5">
    <location>
        <begin position="150"/>
        <end position="222"/>
    </location>
</feature>
<evidence type="ECO:0000259" key="5">
    <source>
        <dbReference type="PROSITE" id="PS50002"/>
    </source>
</evidence>
<gene>
    <name evidence="8" type="ORF">EgrG_001091800</name>
</gene>
<dbReference type="AlphaFoldDB" id="A0A068WSM3"/>
<evidence type="ECO:0000256" key="2">
    <source>
        <dbReference type="ARBA" id="ARBA00022443"/>
    </source>
</evidence>
<accession>A0A068WSM3</accession>
<feature type="domain" description="PDZ" evidence="7">
    <location>
        <begin position="63"/>
        <end position="144"/>
    </location>
</feature>
<keyword evidence="2 3" id="KW-0728">SH3 domain</keyword>
<dbReference type="SUPFAM" id="SSF50044">
    <property type="entry name" value="SH3-domain"/>
    <property type="match status" value="1"/>
</dbReference>
<dbReference type="Pfam" id="PF00595">
    <property type="entry name" value="PDZ"/>
    <property type="match status" value="1"/>
</dbReference>
<dbReference type="InterPro" id="IPR036034">
    <property type="entry name" value="PDZ_sf"/>
</dbReference>
<dbReference type="EMBL" id="LK028589">
    <property type="protein sequence ID" value="CDS23156.1"/>
    <property type="molecule type" value="Genomic_DNA"/>
</dbReference>
<comment type="similarity">
    <text evidence="1">Belongs to the MAGUK family.</text>
</comment>
<dbReference type="InterPro" id="IPR027417">
    <property type="entry name" value="P-loop_NTPase"/>
</dbReference>
<dbReference type="Gene3D" id="2.30.30.40">
    <property type="entry name" value="SH3 Domains"/>
    <property type="match status" value="1"/>
</dbReference>
<sequence length="622" mass="69442">MHSGFNSNNHTDLEGAPHIHRCERCHAALTVPCCHNSHLVVNSSNLHQRPVERASHHRSNVRFVEVRKAKGEALGLTLRSSASGRCIIARIIHGGLTHKTGILHVRDEILEINGNPVTGHSIESVQQYLLASAGVVVLKIAPSLKGQKPAYQMYVRAMFDYDPREDLELPCAELGQSFKVGDILEIVDAADFTWWQARKYKAGSGPTPAGLIPSADLEESRVVRATNGIQGALMADSLNAGNHISHISSLLHLLAPRKVPRSSTSNSSTGGSGLNGLPGNLERSLSHWMPFRRRSRHRRHRSVSRRRTSSRRRRRTVGRSHSSETFSFAQEDEEERGDGEEANEFALRQNGHYVEEIASVGSTIPSQTCSRCNSALRTNTSTSTTTTTTTTSAGTSRRPPRWSECAAFLFSEVAFTAYEEVTKVHEFHHRCLVILGAHGVGRRALRKALVRGRPDLFAHVIPHTTRKPEANERNGEHYYFVQEEEMAADIVSREFLEYGQRKNILFGIRLDSVRDVIATGRMPVLDVEPRALRILRSAEFAPLVVLLVPPPLSRLLSQDGQHDMLDGSLTQLVQESEVLEYVYRPYVDRVVVHRAVEESVDEVVELVNDSRLERWVPIGWTC</sequence>
<feature type="region of interest" description="Disordered" evidence="4">
    <location>
        <begin position="259"/>
        <end position="341"/>
    </location>
</feature>
<evidence type="ECO:0000256" key="4">
    <source>
        <dbReference type="SAM" id="MobiDB-lite"/>
    </source>
</evidence>
<dbReference type="InterPro" id="IPR050716">
    <property type="entry name" value="MAGUK"/>
</dbReference>
<feature type="compositionally biased region" description="Basic residues" evidence="4">
    <location>
        <begin position="290"/>
        <end position="318"/>
    </location>
</feature>
<dbReference type="PROSITE" id="PS50002">
    <property type="entry name" value="SH3"/>
    <property type="match status" value="1"/>
</dbReference>
<dbReference type="Gene3D" id="3.40.50.300">
    <property type="entry name" value="P-loop containing nucleotide triphosphate hydrolases"/>
    <property type="match status" value="1"/>
</dbReference>
<reference evidence="8 9" key="1">
    <citation type="journal article" date="2013" name="Nature">
        <title>The genomes of four tapeworm species reveal adaptations to parasitism.</title>
        <authorList>
            <person name="Tsai I.J."/>
            <person name="Zarowiecki M."/>
            <person name="Holroyd N."/>
            <person name="Garciarrubio A."/>
            <person name="Sanchez-Flores A."/>
            <person name="Brooks K.L."/>
            <person name="Tracey A."/>
            <person name="Bobes R.J."/>
            <person name="Fragoso G."/>
            <person name="Sciutto E."/>
            <person name="Aslett M."/>
            <person name="Beasley H."/>
            <person name="Bennett H.M."/>
            <person name="Cai J."/>
            <person name="Camicia F."/>
            <person name="Clark R."/>
            <person name="Cucher M."/>
            <person name="De Silva N."/>
            <person name="Day T.A."/>
            <person name="Deplazes P."/>
            <person name="Estrada K."/>
            <person name="Fernandez C."/>
            <person name="Holland P.W."/>
            <person name="Hou J."/>
            <person name="Hu S."/>
            <person name="Huckvale T."/>
            <person name="Hung S.S."/>
            <person name="Kamenetzky L."/>
            <person name="Keane J.A."/>
            <person name="Kiss F."/>
            <person name="Koziol U."/>
            <person name="Lambert O."/>
            <person name="Liu K."/>
            <person name="Luo X."/>
            <person name="Luo Y."/>
            <person name="Macchiaroli N."/>
            <person name="Nichol S."/>
            <person name="Paps J."/>
            <person name="Parkinson J."/>
            <person name="Pouchkina-Stantcheva N."/>
            <person name="Riddiford N."/>
            <person name="Rosenzvit M."/>
            <person name="Salinas G."/>
            <person name="Wasmuth J.D."/>
            <person name="Zamanian M."/>
            <person name="Zheng Y."/>
            <person name="Cai X."/>
            <person name="Soberon X."/>
            <person name="Olson P.D."/>
            <person name="Laclette J.P."/>
            <person name="Brehm K."/>
            <person name="Berriman M."/>
            <person name="Garciarrubio A."/>
            <person name="Bobes R.J."/>
            <person name="Fragoso G."/>
            <person name="Sanchez-Flores A."/>
            <person name="Estrada K."/>
            <person name="Cevallos M.A."/>
            <person name="Morett E."/>
            <person name="Gonzalez V."/>
            <person name="Portillo T."/>
            <person name="Ochoa-Leyva A."/>
            <person name="Jose M.V."/>
            <person name="Sciutto E."/>
            <person name="Landa A."/>
            <person name="Jimenez L."/>
            <person name="Valdes V."/>
            <person name="Carrero J.C."/>
            <person name="Larralde C."/>
            <person name="Morales-Montor J."/>
            <person name="Limon-Lason J."/>
            <person name="Soberon X."/>
            <person name="Laclette J.P."/>
        </authorList>
    </citation>
    <scope>NUCLEOTIDE SEQUENCE [LARGE SCALE GENOMIC DNA]</scope>
</reference>
<dbReference type="OrthoDB" id="336747at2759"/>
<dbReference type="InterPro" id="IPR036028">
    <property type="entry name" value="SH3-like_dom_sf"/>
</dbReference>
<dbReference type="WBParaSite" id="EgrG_001091800">
    <property type="protein sequence ID" value="EgrG_001091800"/>
    <property type="gene ID" value="EgrG_001091800"/>
</dbReference>
<dbReference type="PROSITE" id="PS50052">
    <property type="entry name" value="GUANYLATE_KINASE_2"/>
    <property type="match status" value="1"/>
</dbReference>
<evidence type="ECO:0000259" key="7">
    <source>
        <dbReference type="PROSITE" id="PS50106"/>
    </source>
</evidence>
<evidence type="ECO:0000313" key="10">
    <source>
        <dbReference type="WBParaSite" id="EgrG_001091800"/>
    </source>
</evidence>
<organism evidence="8">
    <name type="scientific">Echinococcus granulosus</name>
    <name type="common">Hydatid tapeworm</name>
    <dbReference type="NCBI Taxonomy" id="6210"/>
    <lineage>
        <taxon>Eukaryota</taxon>
        <taxon>Metazoa</taxon>
        <taxon>Spiralia</taxon>
        <taxon>Lophotrochozoa</taxon>
        <taxon>Platyhelminthes</taxon>
        <taxon>Cestoda</taxon>
        <taxon>Eucestoda</taxon>
        <taxon>Cyclophyllidea</taxon>
        <taxon>Taeniidae</taxon>
        <taxon>Echinococcus</taxon>
        <taxon>Echinococcus granulosus group</taxon>
    </lineage>
</organism>
<evidence type="ECO:0000313" key="9">
    <source>
        <dbReference type="Proteomes" id="UP000492820"/>
    </source>
</evidence>
<name>A0A068WSM3_ECHGR</name>
<reference evidence="8" key="2">
    <citation type="submission" date="2014-06" db="EMBL/GenBank/DDBJ databases">
        <authorList>
            <person name="Aslett M."/>
        </authorList>
    </citation>
    <scope>NUCLEOTIDE SEQUENCE</scope>
</reference>
<dbReference type="FunFam" id="3.30.63.10:FF:000002">
    <property type="entry name" value="Guanylate kinase 1"/>
    <property type="match status" value="1"/>
</dbReference>
<dbReference type="Pfam" id="PF00625">
    <property type="entry name" value="Guanylate_kin"/>
    <property type="match status" value="1"/>
</dbReference>
<dbReference type="Proteomes" id="UP000492820">
    <property type="component" value="Unassembled WGS sequence"/>
</dbReference>
<dbReference type="InterPro" id="IPR001452">
    <property type="entry name" value="SH3_domain"/>
</dbReference>